<proteinExistence type="predicted"/>
<keyword evidence="2" id="KW-1185">Reference proteome</keyword>
<sequence length="201" mass="23541">MYTSDEQVHLESCRDELYNDYIDALNSQVDKTLPLTEQIAQRFMITVQHYNKLQCCTKDARFPSKAAEIYYFKHIKPLFTSRLELYTLKFKGLLFAPVDPVDAVDYWRAEAGRLELFRQQHADFIDYFESGYTHMDDSYFVSSKISDVPTAWRTAYDVEDNYSSTHDGLVAAILAHQHYHRFASRQLEIIRAGITELNETR</sequence>
<dbReference type="Pfam" id="PF09357">
    <property type="entry name" value="RteC"/>
    <property type="match status" value="1"/>
</dbReference>
<dbReference type="RefSeq" id="WP_187256751.1">
    <property type="nucleotide sequence ID" value="NZ_JBHULF010000014.1"/>
</dbReference>
<evidence type="ECO:0008006" key="3">
    <source>
        <dbReference type="Google" id="ProtNLM"/>
    </source>
</evidence>
<dbReference type="InterPro" id="IPR018534">
    <property type="entry name" value="Tet_reg_excision_RteC"/>
</dbReference>
<comment type="caution">
    <text evidence="1">The sequence shown here is derived from an EMBL/GenBank/DDBJ whole genome shotgun (WGS) entry which is preliminary data.</text>
</comment>
<accession>A0ABR7M933</accession>
<evidence type="ECO:0000313" key="1">
    <source>
        <dbReference type="EMBL" id="MBC6491467.1"/>
    </source>
</evidence>
<dbReference type="EMBL" id="MBUA01000012">
    <property type="protein sequence ID" value="MBC6491467.1"/>
    <property type="molecule type" value="Genomic_DNA"/>
</dbReference>
<dbReference type="Proteomes" id="UP000765802">
    <property type="component" value="Unassembled WGS sequence"/>
</dbReference>
<gene>
    <name evidence="1" type="ORF">BC349_10510</name>
</gene>
<reference evidence="1 2" key="1">
    <citation type="submission" date="2016-07" db="EMBL/GenBank/DDBJ databases">
        <title>Genome analysis of Flavihumibacter stibioxidans YS-17.</title>
        <authorList>
            <person name="Shi K."/>
            <person name="Han Y."/>
            <person name="Wang G."/>
        </authorList>
    </citation>
    <scope>NUCLEOTIDE SEQUENCE [LARGE SCALE GENOMIC DNA]</scope>
    <source>
        <strain evidence="1 2">YS-17</strain>
    </source>
</reference>
<protein>
    <recommendedName>
        <fullName evidence="3">RteC protein</fullName>
    </recommendedName>
</protein>
<organism evidence="1 2">
    <name type="scientific">Flavihumibacter stibioxidans</name>
    <dbReference type="NCBI Taxonomy" id="1834163"/>
    <lineage>
        <taxon>Bacteria</taxon>
        <taxon>Pseudomonadati</taxon>
        <taxon>Bacteroidota</taxon>
        <taxon>Chitinophagia</taxon>
        <taxon>Chitinophagales</taxon>
        <taxon>Chitinophagaceae</taxon>
        <taxon>Flavihumibacter</taxon>
    </lineage>
</organism>
<name>A0ABR7M933_9BACT</name>
<evidence type="ECO:0000313" key="2">
    <source>
        <dbReference type="Proteomes" id="UP000765802"/>
    </source>
</evidence>